<keyword evidence="1 2" id="KW-0129">CBS domain</keyword>
<protein>
    <submittedName>
        <fullName evidence="4">CBS domain-containing protein</fullName>
    </submittedName>
</protein>
<dbReference type="PANTHER" id="PTHR43080:SF2">
    <property type="entry name" value="CBS DOMAIN-CONTAINING PROTEIN"/>
    <property type="match status" value="1"/>
</dbReference>
<dbReference type="InterPro" id="IPR044729">
    <property type="entry name" value="CBS_bac"/>
</dbReference>
<reference evidence="4" key="1">
    <citation type="journal article" date="2023" name="Comput. Struct. Biotechnol. J.">
        <title>Discovery of a novel marine Bacteroidetes with a rich repertoire of carbohydrate-active enzymes.</title>
        <authorList>
            <person name="Chen B."/>
            <person name="Liu G."/>
            <person name="Chen Q."/>
            <person name="Wang H."/>
            <person name="Liu L."/>
            <person name="Tang K."/>
        </authorList>
    </citation>
    <scope>NUCLEOTIDE SEQUENCE</scope>
    <source>
        <strain evidence="4">TK19036</strain>
    </source>
</reference>
<sequence length="154" mass="17375">MVKSYRGIAQEKPRRVKTPSLLVSDYMATHLITFSPDQCIQEVVKTLLARKISGGPVVDDDQQLIGVISEGDCLKEVVKGKYDNLPILSGKVRDHMSSKVVSIESEMNIFEAANMFLTRRIRRFPVIRDGRLVGQVSQKDIMKAVLKLKSSTWR</sequence>
<gene>
    <name evidence="4" type="ORF">K4G66_23080</name>
</gene>
<feature type="domain" description="CBS" evidence="3">
    <location>
        <begin position="96"/>
        <end position="151"/>
    </location>
</feature>
<dbReference type="SMART" id="SM00116">
    <property type="entry name" value="CBS"/>
    <property type="match status" value="2"/>
</dbReference>
<dbReference type="CDD" id="cd04629">
    <property type="entry name" value="CBS_pair_bac"/>
    <property type="match status" value="1"/>
</dbReference>
<dbReference type="SUPFAM" id="SSF54631">
    <property type="entry name" value="CBS-domain pair"/>
    <property type="match status" value="1"/>
</dbReference>
<dbReference type="Pfam" id="PF00571">
    <property type="entry name" value="CBS"/>
    <property type="match status" value="2"/>
</dbReference>
<evidence type="ECO:0000256" key="1">
    <source>
        <dbReference type="ARBA" id="ARBA00023122"/>
    </source>
</evidence>
<dbReference type="PROSITE" id="PS51371">
    <property type="entry name" value="CBS"/>
    <property type="match status" value="2"/>
</dbReference>
<dbReference type="PANTHER" id="PTHR43080">
    <property type="entry name" value="CBS DOMAIN-CONTAINING PROTEIN CBSX3, MITOCHONDRIAL"/>
    <property type="match status" value="1"/>
</dbReference>
<dbReference type="AlphaFoldDB" id="A0AA49GN31"/>
<organism evidence="4">
    <name type="scientific">Roseihalotalea indica</name>
    <dbReference type="NCBI Taxonomy" id="2867963"/>
    <lineage>
        <taxon>Bacteria</taxon>
        <taxon>Pseudomonadati</taxon>
        <taxon>Bacteroidota</taxon>
        <taxon>Cytophagia</taxon>
        <taxon>Cytophagales</taxon>
        <taxon>Catalimonadaceae</taxon>
        <taxon>Roseihalotalea</taxon>
    </lineage>
</organism>
<evidence type="ECO:0000313" key="4">
    <source>
        <dbReference type="EMBL" id="WKN35266.1"/>
    </source>
</evidence>
<dbReference type="EMBL" id="CP120682">
    <property type="protein sequence ID" value="WKN35266.1"/>
    <property type="molecule type" value="Genomic_DNA"/>
</dbReference>
<evidence type="ECO:0000256" key="2">
    <source>
        <dbReference type="PROSITE-ProRule" id="PRU00703"/>
    </source>
</evidence>
<proteinExistence type="predicted"/>
<name>A0AA49GN31_9BACT</name>
<dbReference type="InterPro" id="IPR051257">
    <property type="entry name" value="Diverse_CBS-Domain"/>
</dbReference>
<feature type="domain" description="CBS" evidence="3">
    <location>
        <begin position="27"/>
        <end position="84"/>
    </location>
</feature>
<dbReference type="Gene3D" id="3.10.580.10">
    <property type="entry name" value="CBS-domain"/>
    <property type="match status" value="1"/>
</dbReference>
<reference evidence="4" key="2">
    <citation type="journal article" date="2024" name="Antonie Van Leeuwenhoek">
        <title>Roseihalotalea indica gen. nov., sp. nov., a halophilic Bacteroidetes from mesopelagic Southwest Indian Ocean with higher carbohydrate metabolic potential.</title>
        <authorList>
            <person name="Chen B."/>
            <person name="Zhang M."/>
            <person name="Lin D."/>
            <person name="Ye J."/>
            <person name="Tang K."/>
        </authorList>
    </citation>
    <scope>NUCLEOTIDE SEQUENCE</scope>
    <source>
        <strain evidence="4">TK19036</strain>
    </source>
</reference>
<dbReference type="InterPro" id="IPR046342">
    <property type="entry name" value="CBS_dom_sf"/>
</dbReference>
<evidence type="ECO:0000259" key="3">
    <source>
        <dbReference type="PROSITE" id="PS51371"/>
    </source>
</evidence>
<dbReference type="InterPro" id="IPR000644">
    <property type="entry name" value="CBS_dom"/>
</dbReference>
<accession>A0AA49GN31</accession>